<dbReference type="Proteomes" id="UP000528322">
    <property type="component" value="Unassembled WGS sequence"/>
</dbReference>
<evidence type="ECO:0000313" key="2">
    <source>
        <dbReference type="Proteomes" id="UP000528322"/>
    </source>
</evidence>
<protein>
    <submittedName>
        <fullName evidence="1">Uncharacterized protein</fullName>
    </submittedName>
</protein>
<dbReference type="AlphaFoldDB" id="A0A7W8DGP6"/>
<dbReference type="RefSeq" id="WP_183730702.1">
    <property type="nucleotide sequence ID" value="NZ_JACHID010000004.1"/>
</dbReference>
<sequence length="245" mass="27935">MSKIFSSNEQLSKISNILVGYLKLPFSGDTIPGSLMESVIASVRDGEVLNTYDFVDVINRAQKVGWQVKSTKDSTPVTWKRAKIPNSVELISESRKSEEGLQKLGDSIIKFCNDHAIESFHTYDLEEIGFSRLIAHGNGDLTYFEKILCTKASPKIFNEEDFEWKWSAPKKTKKKEQLPALHGIHKSSKRKWFAWHGLGENQLHFSGEKEWWPKDSINKVTFAFPKERLSQAELMKLLNQISSIG</sequence>
<comment type="caution">
    <text evidence="1">The sequence shown here is derived from an EMBL/GenBank/DDBJ whole genome shotgun (WGS) entry which is preliminary data.</text>
</comment>
<gene>
    <name evidence="1" type="ORF">HNR37_000957</name>
</gene>
<reference evidence="1 2" key="1">
    <citation type="submission" date="2020-08" db="EMBL/GenBank/DDBJ databases">
        <title>Genomic Encyclopedia of Type Strains, Phase IV (KMG-IV): sequencing the most valuable type-strain genomes for metagenomic binning, comparative biology and taxonomic classification.</title>
        <authorList>
            <person name="Goeker M."/>
        </authorList>
    </citation>
    <scope>NUCLEOTIDE SEQUENCE [LARGE SCALE GENOMIC DNA]</scope>
    <source>
        <strain evidence="1 2">DSM 22071</strain>
    </source>
</reference>
<keyword evidence="2" id="KW-1185">Reference proteome</keyword>
<proteinExistence type="predicted"/>
<dbReference type="EMBL" id="JACHID010000004">
    <property type="protein sequence ID" value="MBB5021645.1"/>
    <property type="molecule type" value="Genomic_DNA"/>
</dbReference>
<accession>A0A7W8DGP6</accession>
<organism evidence="1 2">
    <name type="scientific">Desulfurispira natronophila</name>
    <dbReference type="NCBI Taxonomy" id="682562"/>
    <lineage>
        <taxon>Bacteria</taxon>
        <taxon>Pseudomonadati</taxon>
        <taxon>Chrysiogenota</taxon>
        <taxon>Chrysiogenia</taxon>
        <taxon>Chrysiogenales</taxon>
        <taxon>Chrysiogenaceae</taxon>
        <taxon>Desulfurispira</taxon>
    </lineage>
</organism>
<name>A0A7W8DGP6_9BACT</name>
<evidence type="ECO:0000313" key="1">
    <source>
        <dbReference type="EMBL" id="MBB5021645.1"/>
    </source>
</evidence>